<protein>
    <recommendedName>
        <fullName evidence="3">Helix-turn-helix</fullName>
    </recommendedName>
</protein>
<evidence type="ECO:0008006" key="3">
    <source>
        <dbReference type="Google" id="ProtNLM"/>
    </source>
</evidence>
<gene>
    <name evidence="1" type="ORF">SAMN02910293_02010</name>
</gene>
<dbReference type="InterPro" id="IPR001387">
    <property type="entry name" value="Cro/C1-type_HTH"/>
</dbReference>
<dbReference type="EMBL" id="FMXP01000033">
    <property type="protein sequence ID" value="SDB40910.1"/>
    <property type="molecule type" value="Genomic_DNA"/>
</dbReference>
<dbReference type="SUPFAM" id="SSF47413">
    <property type="entry name" value="lambda repressor-like DNA-binding domains"/>
    <property type="match status" value="1"/>
</dbReference>
<keyword evidence="2" id="KW-1185">Reference proteome</keyword>
<proteinExistence type="predicted"/>
<dbReference type="Proteomes" id="UP000182508">
    <property type="component" value="Unassembled WGS sequence"/>
</dbReference>
<dbReference type="GO" id="GO:0003677">
    <property type="term" value="F:DNA binding"/>
    <property type="evidence" value="ECO:0007669"/>
    <property type="project" value="InterPro"/>
</dbReference>
<name>A0A1G6D735_9STRE</name>
<dbReference type="InterPro" id="IPR010982">
    <property type="entry name" value="Lambda_DNA-bd_dom_sf"/>
</dbReference>
<evidence type="ECO:0000313" key="1">
    <source>
        <dbReference type="EMBL" id="SDB40910.1"/>
    </source>
</evidence>
<reference evidence="1 2" key="1">
    <citation type="submission" date="2016-10" db="EMBL/GenBank/DDBJ databases">
        <authorList>
            <person name="de Groot N.N."/>
        </authorList>
    </citation>
    <scope>NUCLEOTIDE SEQUENCE [LARGE SCALE GENOMIC DNA]</scope>
    <source>
        <strain evidence="1 2">A-4</strain>
    </source>
</reference>
<accession>A0A1G6D735</accession>
<evidence type="ECO:0000313" key="2">
    <source>
        <dbReference type="Proteomes" id="UP000182508"/>
    </source>
</evidence>
<dbReference type="CDD" id="cd00093">
    <property type="entry name" value="HTH_XRE"/>
    <property type="match status" value="1"/>
</dbReference>
<dbReference type="RefSeq" id="WP_002346639.1">
    <property type="nucleotide sequence ID" value="NZ_FMXP01000033.1"/>
</dbReference>
<dbReference type="AlphaFoldDB" id="A0A1G6D735"/>
<sequence>MLKTKIRTLYCESLGNALKQQLVEQEIPQNEISYYFDDEVRLISAPAISQILKGKRNISLDTVDALQETLSLPNVKSVFFPNLHFCELLIIQLTELILTDGFSSTKQLFQEKKKGIQQNLSTLATALYNFFPDFPKEETSYQIADSIVEWLIDFVALVAQL</sequence>
<organism evidence="1 2">
    <name type="scientific">Streptococcus henryi</name>
    <dbReference type="NCBI Taxonomy" id="439219"/>
    <lineage>
        <taxon>Bacteria</taxon>
        <taxon>Bacillati</taxon>
        <taxon>Bacillota</taxon>
        <taxon>Bacilli</taxon>
        <taxon>Lactobacillales</taxon>
        <taxon>Streptococcaceae</taxon>
        <taxon>Streptococcus</taxon>
    </lineage>
</organism>
<dbReference type="STRING" id="439219.SAMN02910293_02010"/>